<dbReference type="Proteomes" id="UP000298030">
    <property type="component" value="Unassembled WGS sequence"/>
</dbReference>
<evidence type="ECO:0000313" key="2">
    <source>
        <dbReference type="Proteomes" id="UP000298030"/>
    </source>
</evidence>
<gene>
    <name evidence="1" type="ORF">FA13DRAFT_1726979</name>
</gene>
<organism evidence="1 2">
    <name type="scientific">Coprinellus micaceus</name>
    <name type="common">Glistening ink-cap mushroom</name>
    <name type="synonym">Coprinus micaceus</name>
    <dbReference type="NCBI Taxonomy" id="71717"/>
    <lineage>
        <taxon>Eukaryota</taxon>
        <taxon>Fungi</taxon>
        <taxon>Dikarya</taxon>
        <taxon>Basidiomycota</taxon>
        <taxon>Agaricomycotina</taxon>
        <taxon>Agaricomycetes</taxon>
        <taxon>Agaricomycetidae</taxon>
        <taxon>Agaricales</taxon>
        <taxon>Agaricineae</taxon>
        <taxon>Psathyrellaceae</taxon>
        <taxon>Coprinellus</taxon>
    </lineage>
</organism>
<dbReference type="EMBL" id="QPFP01000005">
    <property type="protein sequence ID" value="TEB36613.1"/>
    <property type="molecule type" value="Genomic_DNA"/>
</dbReference>
<reference evidence="1 2" key="1">
    <citation type="journal article" date="2019" name="Nat. Ecol. Evol.">
        <title>Megaphylogeny resolves global patterns of mushroom evolution.</title>
        <authorList>
            <person name="Varga T."/>
            <person name="Krizsan K."/>
            <person name="Foldi C."/>
            <person name="Dima B."/>
            <person name="Sanchez-Garcia M."/>
            <person name="Sanchez-Ramirez S."/>
            <person name="Szollosi G.J."/>
            <person name="Szarkandi J.G."/>
            <person name="Papp V."/>
            <person name="Albert L."/>
            <person name="Andreopoulos W."/>
            <person name="Angelini C."/>
            <person name="Antonin V."/>
            <person name="Barry K.W."/>
            <person name="Bougher N.L."/>
            <person name="Buchanan P."/>
            <person name="Buyck B."/>
            <person name="Bense V."/>
            <person name="Catcheside P."/>
            <person name="Chovatia M."/>
            <person name="Cooper J."/>
            <person name="Damon W."/>
            <person name="Desjardin D."/>
            <person name="Finy P."/>
            <person name="Geml J."/>
            <person name="Haridas S."/>
            <person name="Hughes K."/>
            <person name="Justo A."/>
            <person name="Karasinski D."/>
            <person name="Kautmanova I."/>
            <person name="Kiss B."/>
            <person name="Kocsube S."/>
            <person name="Kotiranta H."/>
            <person name="LaButti K.M."/>
            <person name="Lechner B.E."/>
            <person name="Liimatainen K."/>
            <person name="Lipzen A."/>
            <person name="Lukacs Z."/>
            <person name="Mihaltcheva S."/>
            <person name="Morgado L.N."/>
            <person name="Niskanen T."/>
            <person name="Noordeloos M.E."/>
            <person name="Ohm R.A."/>
            <person name="Ortiz-Santana B."/>
            <person name="Ovrebo C."/>
            <person name="Racz N."/>
            <person name="Riley R."/>
            <person name="Savchenko A."/>
            <person name="Shiryaev A."/>
            <person name="Soop K."/>
            <person name="Spirin V."/>
            <person name="Szebenyi C."/>
            <person name="Tomsovsky M."/>
            <person name="Tulloss R.E."/>
            <person name="Uehling J."/>
            <person name="Grigoriev I.V."/>
            <person name="Vagvolgyi C."/>
            <person name="Papp T."/>
            <person name="Martin F.M."/>
            <person name="Miettinen O."/>
            <person name="Hibbett D.S."/>
            <person name="Nagy L.G."/>
        </authorList>
    </citation>
    <scope>NUCLEOTIDE SEQUENCE [LARGE SCALE GENOMIC DNA]</scope>
    <source>
        <strain evidence="1 2">FP101781</strain>
    </source>
</reference>
<keyword evidence="2" id="KW-1185">Reference proteome</keyword>
<name>A0A4Y7TR04_COPMI</name>
<dbReference type="AlphaFoldDB" id="A0A4Y7TR04"/>
<sequence length="75" mass="8493">MGSAQAISGDDNAPECVVHGPTNALTLLGYSGEEAEWVIARARVDRNLFLAVHMMRRSWKGEMHWSETTATYWRR</sequence>
<comment type="caution">
    <text evidence="1">The sequence shown here is derived from an EMBL/GenBank/DDBJ whole genome shotgun (WGS) entry which is preliminary data.</text>
</comment>
<accession>A0A4Y7TR04</accession>
<proteinExistence type="predicted"/>
<evidence type="ECO:0000313" key="1">
    <source>
        <dbReference type="EMBL" id="TEB36613.1"/>
    </source>
</evidence>
<protein>
    <submittedName>
        <fullName evidence="1">Uncharacterized protein</fullName>
    </submittedName>
</protein>